<accession>A0A3B0YFJ3</accession>
<proteinExistence type="predicted"/>
<dbReference type="AlphaFoldDB" id="A0A3B0YFJ3"/>
<sequence>MKRLDQLKKYLRPGRVYRRADLAQWSKSVDRHARELVDQGVLQKLQNGLYYYPQASVFGPVPADERELVRRFLKEDDFLLTSPNAYNTLGLGTTQLYNTRVVYNHKRHGHFTLGGLSFEFRRKPRFPRKLSEEFLLVDLLNNLPALAEDTEALRARARAKAHELNTNKLRLAARDYGKVATRKFFDQVLANAA</sequence>
<organism evidence="1">
    <name type="scientific">hydrothermal vent metagenome</name>
    <dbReference type="NCBI Taxonomy" id="652676"/>
    <lineage>
        <taxon>unclassified sequences</taxon>
        <taxon>metagenomes</taxon>
        <taxon>ecological metagenomes</taxon>
    </lineage>
</organism>
<evidence type="ECO:0008006" key="2">
    <source>
        <dbReference type="Google" id="ProtNLM"/>
    </source>
</evidence>
<evidence type="ECO:0000313" key="1">
    <source>
        <dbReference type="EMBL" id="VAW72919.1"/>
    </source>
</evidence>
<dbReference type="EMBL" id="UOFM01000043">
    <property type="protein sequence ID" value="VAW72919.1"/>
    <property type="molecule type" value="Genomic_DNA"/>
</dbReference>
<reference evidence="1" key="1">
    <citation type="submission" date="2018-06" db="EMBL/GenBank/DDBJ databases">
        <authorList>
            <person name="Zhirakovskaya E."/>
        </authorList>
    </citation>
    <scope>NUCLEOTIDE SEQUENCE</scope>
</reference>
<gene>
    <name evidence="1" type="ORF">MNBD_GAMMA14-1370</name>
</gene>
<name>A0A3B0YFJ3_9ZZZZ</name>
<protein>
    <recommendedName>
        <fullName evidence="2">Transcriptional regulator, AbiEi antitoxin, Type IV TA system</fullName>
    </recommendedName>
</protein>